<organism evidence="1 2">
    <name type="scientific">Phaeosphaeria nodorum (strain SN15 / ATCC MYA-4574 / FGSC 10173)</name>
    <name type="common">Glume blotch fungus</name>
    <name type="synonym">Parastagonospora nodorum</name>
    <dbReference type="NCBI Taxonomy" id="321614"/>
    <lineage>
        <taxon>Eukaryota</taxon>
        <taxon>Fungi</taxon>
        <taxon>Dikarya</taxon>
        <taxon>Ascomycota</taxon>
        <taxon>Pezizomycotina</taxon>
        <taxon>Dothideomycetes</taxon>
        <taxon>Pleosporomycetidae</taxon>
        <taxon>Pleosporales</taxon>
        <taxon>Pleosporineae</taxon>
        <taxon>Phaeosphaeriaceae</taxon>
        <taxon>Parastagonospora</taxon>
    </lineage>
</organism>
<evidence type="ECO:0000313" key="1">
    <source>
        <dbReference type="EMBL" id="EAT87504.1"/>
    </source>
</evidence>
<evidence type="ECO:0000313" key="2">
    <source>
        <dbReference type="Proteomes" id="UP000001055"/>
    </source>
</evidence>
<dbReference type="KEGG" id="pno:SNOG_05113"/>
<dbReference type="EMBL" id="CH445331">
    <property type="protein sequence ID" value="EAT87504.1"/>
    <property type="molecule type" value="Genomic_DNA"/>
</dbReference>
<dbReference type="Proteomes" id="UP000001055">
    <property type="component" value="Unassembled WGS sequence"/>
</dbReference>
<protein>
    <submittedName>
        <fullName evidence="1">Uncharacterized protein</fullName>
    </submittedName>
</protein>
<gene>
    <name evidence="1" type="ORF">SNOG_05113</name>
</gene>
<proteinExistence type="predicted"/>
<dbReference type="GeneID" id="5972398"/>
<dbReference type="RefSeq" id="XP_001795523.1">
    <property type="nucleotide sequence ID" value="XM_001795471.1"/>
</dbReference>
<dbReference type="InParanoid" id="Q0UT01"/>
<sequence>MTERVTQVIPNKYFNEDKLRTMCIEKFGNDKFELKKKSETNRETGKETKCFVLSAPRRLTNDELLLCKSIKERP</sequence>
<accession>Q0UT01</accession>
<reference evidence="2" key="1">
    <citation type="journal article" date="2007" name="Plant Cell">
        <title>Dothideomycete-plant interactions illuminated by genome sequencing and EST analysis of the wheat pathogen Stagonospora nodorum.</title>
        <authorList>
            <person name="Hane J.K."/>
            <person name="Lowe R.G."/>
            <person name="Solomon P.S."/>
            <person name="Tan K.C."/>
            <person name="Schoch C.L."/>
            <person name="Spatafora J.W."/>
            <person name="Crous P.W."/>
            <person name="Kodira C."/>
            <person name="Birren B.W."/>
            <person name="Galagan J.E."/>
            <person name="Torriani S.F."/>
            <person name="McDonald B.A."/>
            <person name="Oliver R.P."/>
        </authorList>
    </citation>
    <scope>NUCLEOTIDE SEQUENCE [LARGE SCALE GENOMIC DNA]</scope>
    <source>
        <strain evidence="2">SN15 / ATCC MYA-4574 / FGSC 10173</strain>
    </source>
</reference>
<dbReference type="AlphaFoldDB" id="Q0UT01"/>
<name>Q0UT01_PHANO</name>
<dbReference type="VEuPathDB" id="FungiDB:JI435_051130"/>